<gene>
    <name evidence="1" type="ORF">Zm00014a_022264</name>
</gene>
<reference evidence="1 2" key="1">
    <citation type="journal article" date="2018" name="Nat. Genet.">
        <title>Extensive intraspecific gene order and gene structural variations between Mo17 and other maize genomes.</title>
        <authorList>
            <person name="Sun S."/>
            <person name="Zhou Y."/>
            <person name="Chen J."/>
            <person name="Shi J."/>
            <person name="Zhao H."/>
            <person name="Zhao H."/>
            <person name="Song W."/>
            <person name="Zhang M."/>
            <person name="Cui Y."/>
            <person name="Dong X."/>
            <person name="Liu H."/>
            <person name="Ma X."/>
            <person name="Jiao Y."/>
            <person name="Wang B."/>
            <person name="Wei X."/>
            <person name="Stein J.C."/>
            <person name="Glaubitz J.C."/>
            <person name="Lu F."/>
            <person name="Yu G."/>
            <person name="Liang C."/>
            <person name="Fengler K."/>
            <person name="Li B."/>
            <person name="Rafalski A."/>
            <person name="Schnable P.S."/>
            <person name="Ware D.H."/>
            <person name="Buckler E.S."/>
            <person name="Lai J."/>
        </authorList>
    </citation>
    <scope>NUCLEOTIDE SEQUENCE [LARGE SCALE GENOMIC DNA]</scope>
    <source>
        <strain evidence="2">cv. Missouri 17</strain>
        <tissue evidence="1">Seedling</tissue>
    </source>
</reference>
<dbReference type="AlphaFoldDB" id="A0A3L6FT06"/>
<sequence>MFLFLDPIDPGTWLLRFHTRRAEGQTRDGKKREKGKGQ</sequence>
<protein>
    <submittedName>
        <fullName evidence="1">Uncharacterized protein</fullName>
    </submittedName>
</protein>
<proteinExistence type="predicted"/>
<name>A0A3L6FT06_MAIZE</name>
<comment type="caution">
    <text evidence="1">The sequence shown here is derived from an EMBL/GenBank/DDBJ whole genome shotgun (WGS) entry which is preliminary data.</text>
</comment>
<dbReference type="Proteomes" id="UP000251960">
    <property type="component" value="Chromosome 2"/>
</dbReference>
<dbReference type="EMBL" id="NCVQ01000003">
    <property type="protein sequence ID" value="PWZ38027.1"/>
    <property type="molecule type" value="Genomic_DNA"/>
</dbReference>
<evidence type="ECO:0000313" key="2">
    <source>
        <dbReference type="Proteomes" id="UP000251960"/>
    </source>
</evidence>
<evidence type="ECO:0000313" key="1">
    <source>
        <dbReference type="EMBL" id="PWZ38027.1"/>
    </source>
</evidence>
<accession>A0A3L6FT06</accession>
<organism evidence="1 2">
    <name type="scientific">Zea mays</name>
    <name type="common">Maize</name>
    <dbReference type="NCBI Taxonomy" id="4577"/>
    <lineage>
        <taxon>Eukaryota</taxon>
        <taxon>Viridiplantae</taxon>
        <taxon>Streptophyta</taxon>
        <taxon>Embryophyta</taxon>
        <taxon>Tracheophyta</taxon>
        <taxon>Spermatophyta</taxon>
        <taxon>Magnoliopsida</taxon>
        <taxon>Liliopsida</taxon>
        <taxon>Poales</taxon>
        <taxon>Poaceae</taxon>
        <taxon>PACMAD clade</taxon>
        <taxon>Panicoideae</taxon>
        <taxon>Andropogonodae</taxon>
        <taxon>Andropogoneae</taxon>
        <taxon>Tripsacinae</taxon>
        <taxon>Zea</taxon>
    </lineage>
</organism>